<dbReference type="OrthoDB" id="9771846at2"/>
<reference evidence="3 4" key="1">
    <citation type="submission" date="2017-04" db="EMBL/GenBank/DDBJ databases">
        <authorList>
            <person name="Afonso C.L."/>
            <person name="Miller P.J."/>
            <person name="Scott M.A."/>
            <person name="Spackman E."/>
            <person name="Goraichik I."/>
            <person name="Dimitrov K.M."/>
            <person name="Suarez D.L."/>
            <person name="Swayne D.E."/>
        </authorList>
    </citation>
    <scope>NUCLEOTIDE SEQUENCE [LARGE SCALE GENOMIC DNA]</scope>
    <source>
        <strain evidence="3 4">DSM 22418</strain>
    </source>
</reference>
<dbReference type="RefSeq" id="WP_085474130.1">
    <property type="nucleotide sequence ID" value="NZ_FXAU01000007.1"/>
</dbReference>
<gene>
    <name evidence="3" type="ORF">SAMN05660862_3448</name>
</gene>
<feature type="domain" description="Glycosyl transferase family 1" evidence="2">
    <location>
        <begin position="209"/>
        <end position="359"/>
    </location>
</feature>
<evidence type="ECO:0000256" key="1">
    <source>
        <dbReference type="ARBA" id="ARBA00022679"/>
    </source>
</evidence>
<dbReference type="AlphaFoldDB" id="A0A1X7L206"/>
<dbReference type="InterPro" id="IPR001296">
    <property type="entry name" value="Glyco_trans_1"/>
</dbReference>
<dbReference type="CDD" id="cd03801">
    <property type="entry name" value="GT4_PimA-like"/>
    <property type="match status" value="1"/>
</dbReference>
<evidence type="ECO:0000313" key="3">
    <source>
        <dbReference type="EMBL" id="SMG47534.1"/>
    </source>
</evidence>
<accession>A0A1X7L206</accession>
<dbReference type="EMBL" id="FXAU01000007">
    <property type="protein sequence ID" value="SMG47534.1"/>
    <property type="molecule type" value="Genomic_DNA"/>
</dbReference>
<evidence type="ECO:0000259" key="2">
    <source>
        <dbReference type="Pfam" id="PF00534"/>
    </source>
</evidence>
<dbReference type="STRING" id="561061.SAMN05660862_3448"/>
<dbReference type="Gene3D" id="3.40.50.2000">
    <property type="entry name" value="Glycogen Phosphorylase B"/>
    <property type="match status" value="2"/>
</dbReference>
<dbReference type="GO" id="GO:0016757">
    <property type="term" value="F:glycosyltransferase activity"/>
    <property type="evidence" value="ECO:0007669"/>
    <property type="project" value="InterPro"/>
</dbReference>
<proteinExistence type="predicted"/>
<dbReference type="SUPFAM" id="SSF53756">
    <property type="entry name" value="UDP-Glycosyltransferase/glycogen phosphorylase"/>
    <property type="match status" value="1"/>
</dbReference>
<dbReference type="PANTHER" id="PTHR46401">
    <property type="entry name" value="GLYCOSYLTRANSFERASE WBBK-RELATED"/>
    <property type="match status" value="1"/>
</dbReference>
<organism evidence="3 4">
    <name type="scientific">Sphingobacterium psychroaquaticum</name>
    <dbReference type="NCBI Taxonomy" id="561061"/>
    <lineage>
        <taxon>Bacteria</taxon>
        <taxon>Pseudomonadati</taxon>
        <taxon>Bacteroidota</taxon>
        <taxon>Sphingobacteriia</taxon>
        <taxon>Sphingobacteriales</taxon>
        <taxon>Sphingobacteriaceae</taxon>
        <taxon>Sphingobacterium</taxon>
    </lineage>
</organism>
<dbReference type="PANTHER" id="PTHR46401:SF2">
    <property type="entry name" value="GLYCOSYLTRANSFERASE WBBK-RELATED"/>
    <property type="match status" value="1"/>
</dbReference>
<name>A0A1X7L206_9SPHI</name>
<keyword evidence="1 3" id="KW-0808">Transferase</keyword>
<keyword evidence="4" id="KW-1185">Reference proteome</keyword>
<dbReference type="Proteomes" id="UP000192980">
    <property type="component" value="Unassembled WGS sequence"/>
</dbReference>
<dbReference type="GO" id="GO:0009103">
    <property type="term" value="P:lipopolysaccharide biosynthetic process"/>
    <property type="evidence" value="ECO:0007669"/>
    <property type="project" value="TreeGrafter"/>
</dbReference>
<protein>
    <submittedName>
        <fullName evidence="3">Glycosyltransferase involved in cell wall bisynthesis</fullName>
    </submittedName>
</protein>
<evidence type="ECO:0000313" key="4">
    <source>
        <dbReference type="Proteomes" id="UP000192980"/>
    </source>
</evidence>
<sequence>MKRIVYYTHVYFLDCDLPLIKSLQDRGYDVYLFLEITSSRLNSTLINIDKIHPVDGIFDYTIYPQLGRFKDFINLDKVSILNRVSKVYGWNSLKLRWKFFQKINKISPEVIHLTDFLDSYDCLLYYYRNKIVQVVHDPFPHVGEADFRRNFFRNIGIRTLKKFVLLNERQRDDFQGKYGLVDQQLSTNKLGAYDCLLLYESDIKFDFSKGYVLFFGRISKYKGIDKLLEAMAIVHESLPHLRLVIAGGGDFHFDIEDYKKLEYITFLNRYVTMSELYSLLNGAKFVVCPYIEATQSGVVMTSYTLRKPVIVTDVGGLAEMVEDGKTGLVVEANSVQKLSEAICLLGIDSNLNEQMSANITNLISAGDLSWSNIAAKYVDFYNK</sequence>
<dbReference type="Pfam" id="PF00534">
    <property type="entry name" value="Glycos_transf_1"/>
    <property type="match status" value="1"/>
</dbReference>